<reference evidence="5 6" key="1">
    <citation type="submission" date="2009-12" db="EMBL/GenBank/DDBJ databases">
        <title>The draft genome of Batrachochytrium dendrobatidis.</title>
        <authorList>
            <consortium name="US DOE Joint Genome Institute (JGI-PGF)"/>
            <person name="Kuo A."/>
            <person name="Salamov A."/>
            <person name="Schmutz J."/>
            <person name="Lucas S."/>
            <person name="Pitluck S."/>
            <person name="Rosenblum E."/>
            <person name="Stajich J."/>
            <person name="Eisen M."/>
            <person name="Grigoriev I.V."/>
        </authorList>
    </citation>
    <scope>NUCLEOTIDE SEQUENCE [LARGE SCALE GENOMIC DNA]</scope>
    <source>
        <strain evidence="6">JAM81 / FGSC 10211</strain>
    </source>
</reference>
<dbReference type="Proteomes" id="UP000007241">
    <property type="component" value="Unassembled WGS sequence"/>
</dbReference>
<dbReference type="Gene3D" id="1.20.5.190">
    <property type="match status" value="1"/>
</dbReference>
<dbReference type="Pfam" id="PF00612">
    <property type="entry name" value="IQ"/>
    <property type="match status" value="3"/>
</dbReference>
<accession>F4P2K3</accession>
<dbReference type="PROSITE" id="PS50096">
    <property type="entry name" value="IQ"/>
    <property type="match status" value="2"/>
</dbReference>
<keyword evidence="3" id="KW-0677">Repeat</keyword>
<dbReference type="AlphaFoldDB" id="F4P2K3"/>
<sequence length="372" mass="43632">MALAFSKIWRQRSTAIVDDYFQWASDADENSQQEYDAAATIQKYWRRYVCRTYFLTLSALALRIQRVFRGHLGRVKAAKIAVELSRQRRIKFYSDMVTKIQKVWRGWSSRKKQFDFYARKRYIIQITQKAGFSLVFPLNNYIDQLMDDMRELLKVKEVQQKELFESQDIIRKKEKLLQIASNRHHLIGTKAVPGVYARVQTASAVRQPDFIDSCGHVDVSVIIPESRLRHNPGLDKWIHEHIGKNPNWIRIKPIKMPEPTVSESAKPAQGPFLPKYRLLERIKRPLHPSLRVETNYYDFQTFASEEKRKNMAFRISDKAFSAGKVPDTISDNYLLRKEPYIPKNSGLFVKDCTASKRVSMRANPERMHFNQT</sequence>
<dbReference type="OMA" id="REYMAAF"/>
<evidence type="ECO:0000256" key="1">
    <source>
        <dbReference type="ARBA" id="ARBA00004496"/>
    </source>
</evidence>
<evidence type="ECO:0008006" key="7">
    <source>
        <dbReference type="Google" id="ProtNLM"/>
    </source>
</evidence>
<evidence type="ECO:0000313" key="5">
    <source>
        <dbReference type="EMBL" id="EGF80397.1"/>
    </source>
</evidence>
<dbReference type="SMART" id="SM00015">
    <property type="entry name" value="IQ"/>
    <property type="match status" value="3"/>
</dbReference>
<dbReference type="PANTHER" id="PTHR22706">
    <property type="entry name" value="ASSEMBLY FACTOR FOR SPINDLE MICROTUBULES"/>
    <property type="match status" value="1"/>
</dbReference>
<dbReference type="PANTHER" id="PTHR22706:SF1">
    <property type="entry name" value="ASSEMBLY FACTOR FOR SPINDLE MICROTUBULES"/>
    <property type="match status" value="1"/>
</dbReference>
<dbReference type="GO" id="GO:0005737">
    <property type="term" value="C:cytoplasm"/>
    <property type="evidence" value="ECO:0007669"/>
    <property type="project" value="UniProtKB-SubCell"/>
</dbReference>
<dbReference type="HOGENOM" id="CLU_743910_0_0_1"/>
<dbReference type="InParanoid" id="F4P2K3"/>
<dbReference type="GeneID" id="18238637"/>
<dbReference type="RefSeq" id="XP_006678967.1">
    <property type="nucleotide sequence ID" value="XM_006678904.1"/>
</dbReference>
<organism evidence="5 6">
    <name type="scientific">Batrachochytrium dendrobatidis (strain JAM81 / FGSC 10211)</name>
    <name type="common">Frog chytrid fungus</name>
    <dbReference type="NCBI Taxonomy" id="684364"/>
    <lineage>
        <taxon>Eukaryota</taxon>
        <taxon>Fungi</taxon>
        <taxon>Fungi incertae sedis</taxon>
        <taxon>Chytridiomycota</taxon>
        <taxon>Chytridiomycota incertae sedis</taxon>
        <taxon>Chytridiomycetes</taxon>
        <taxon>Rhizophydiales</taxon>
        <taxon>Rhizophydiales incertae sedis</taxon>
        <taxon>Batrachochytrium</taxon>
    </lineage>
</organism>
<dbReference type="InterPro" id="IPR000048">
    <property type="entry name" value="IQ_motif_EF-hand-BS"/>
</dbReference>
<dbReference type="STRING" id="684364.F4P2K3"/>
<keyword evidence="4" id="KW-0112">Calmodulin-binding</keyword>
<keyword evidence="6" id="KW-1185">Reference proteome</keyword>
<dbReference type="InterPro" id="IPR051185">
    <property type="entry name" value="ASPM"/>
</dbReference>
<protein>
    <recommendedName>
        <fullName evidence="7">Spermatogenesis-associated protein 17</fullName>
    </recommendedName>
</protein>
<gene>
    <name evidence="5" type="ORF">BATDEDRAFT_24939</name>
</gene>
<proteinExistence type="predicted"/>
<dbReference type="EMBL" id="GL882884">
    <property type="protein sequence ID" value="EGF80397.1"/>
    <property type="molecule type" value="Genomic_DNA"/>
</dbReference>
<comment type="subcellular location">
    <subcellularLocation>
        <location evidence="1">Cytoplasm</location>
    </subcellularLocation>
</comment>
<evidence type="ECO:0000256" key="4">
    <source>
        <dbReference type="ARBA" id="ARBA00022860"/>
    </source>
</evidence>
<name>F4P2K3_BATDJ</name>
<evidence type="ECO:0000256" key="2">
    <source>
        <dbReference type="ARBA" id="ARBA00022490"/>
    </source>
</evidence>
<dbReference type="OrthoDB" id="190375at2759"/>
<dbReference type="GO" id="GO:0005516">
    <property type="term" value="F:calmodulin binding"/>
    <property type="evidence" value="ECO:0007669"/>
    <property type="project" value="UniProtKB-KW"/>
</dbReference>
<evidence type="ECO:0000256" key="3">
    <source>
        <dbReference type="ARBA" id="ARBA00022737"/>
    </source>
</evidence>
<keyword evidence="2" id="KW-0963">Cytoplasm</keyword>
<evidence type="ECO:0000313" key="6">
    <source>
        <dbReference type="Proteomes" id="UP000007241"/>
    </source>
</evidence>